<name>A0A1Y2HQU2_9FUNG</name>
<dbReference type="PROSITE" id="PS50082">
    <property type="entry name" value="WD_REPEATS_2"/>
    <property type="match status" value="1"/>
</dbReference>
<gene>
    <name evidence="4" type="ORF">BCR44DRAFT_1049818</name>
</gene>
<dbReference type="InterPro" id="IPR015943">
    <property type="entry name" value="WD40/YVTN_repeat-like_dom_sf"/>
</dbReference>
<dbReference type="Gene3D" id="2.130.10.10">
    <property type="entry name" value="YVTN repeat-like/Quinoprotein amine dehydrogenase"/>
    <property type="match status" value="1"/>
</dbReference>
<dbReference type="SUPFAM" id="SSF50978">
    <property type="entry name" value="WD40 repeat-like"/>
    <property type="match status" value="1"/>
</dbReference>
<accession>A0A1Y2HQU2</accession>
<evidence type="ECO:0000313" key="5">
    <source>
        <dbReference type="Proteomes" id="UP000193411"/>
    </source>
</evidence>
<evidence type="ECO:0000256" key="2">
    <source>
        <dbReference type="ARBA" id="ARBA00022737"/>
    </source>
</evidence>
<dbReference type="Pfam" id="PF00400">
    <property type="entry name" value="WD40"/>
    <property type="match status" value="1"/>
</dbReference>
<dbReference type="AlphaFoldDB" id="A0A1Y2HQU2"/>
<evidence type="ECO:0000256" key="3">
    <source>
        <dbReference type="PROSITE-ProRule" id="PRU00221"/>
    </source>
</evidence>
<evidence type="ECO:0000313" key="4">
    <source>
        <dbReference type="EMBL" id="ORZ36978.1"/>
    </source>
</evidence>
<dbReference type="Proteomes" id="UP000193411">
    <property type="component" value="Unassembled WGS sequence"/>
</dbReference>
<dbReference type="PROSITE" id="PS50294">
    <property type="entry name" value="WD_REPEATS_REGION"/>
    <property type="match status" value="1"/>
</dbReference>
<feature type="repeat" description="WD" evidence="3">
    <location>
        <begin position="15"/>
        <end position="51"/>
    </location>
</feature>
<reference evidence="4 5" key="1">
    <citation type="submission" date="2016-07" db="EMBL/GenBank/DDBJ databases">
        <title>Pervasive Adenine N6-methylation of Active Genes in Fungi.</title>
        <authorList>
            <consortium name="DOE Joint Genome Institute"/>
            <person name="Mondo S.J."/>
            <person name="Dannebaum R.O."/>
            <person name="Kuo R.C."/>
            <person name="Labutti K."/>
            <person name="Haridas S."/>
            <person name="Kuo A."/>
            <person name="Salamov A."/>
            <person name="Ahrendt S.R."/>
            <person name="Lipzen A."/>
            <person name="Sullivan W."/>
            <person name="Andreopoulos W.B."/>
            <person name="Clum A."/>
            <person name="Lindquist E."/>
            <person name="Daum C."/>
            <person name="Ramamoorthy G.K."/>
            <person name="Gryganskyi A."/>
            <person name="Culley D."/>
            <person name="Magnuson J.K."/>
            <person name="James T.Y."/>
            <person name="O'Malley M.A."/>
            <person name="Stajich J.E."/>
            <person name="Spatafora J.W."/>
            <person name="Visel A."/>
            <person name="Grigoriev I.V."/>
        </authorList>
    </citation>
    <scope>NUCLEOTIDE SEQUENCE [LARGE SCALE GENOMIC DNA]</scope>
    <source>
        <strain evidence="4 5">PL171</strain>
    </source>
</reference>
<protein>
    <submittedName>
        <fullName evidence="4">Uncharacterized protein</fullName>
    </submittedName>
</protein>
<dbReference type="SMART" id="SM00320">
    <property type="entry name" value="WD40"/>
    <property type="match status" value="2"/>
</dbReference>
<keyword evidence="2" id="KW-0677">Repeat</keyword>
<evidence type="ECO:0000256" key="1">
    <source>
        <dbReference type="ARBA" id="ARBA00022574"/>
    </source>
</evidence>
<proteinExistence type="predicted"/>
<dbReference type="OrthoDB" id="7668193at2759"/>
<dbReference type="EMBL" id="MCFL01000014">
    <property type="protein sequence ID" value="ORZ36978.1"/>
    <property type="molecule type" value="Genomic_DNA"/>
</dbReference>
<comment type="caution">
    <text evidence="4">The sequence shown here is derived from an EMBL/GenBank/DDBJ whole genome shotgun (WGS) entry which is preliminary data.</text>
</comment>
<organism evidence="4 5">
    <name type="scientific">Catenaria anguillulae PL171</name>
    <dbReference type="NCBI Taxonomy" id="765915"/>
    <lineage>
        <taxon>Eukaryota</taxon>
        <taxon>Fungi</taxon>
        <taxon>Fungi incertae sedis</taxon>
        <taxon>Blastocladiomycota</taxon>
        <taxon>Blastocladiomycetes</taxon>
        <taxon>Blastocladiales</taxon>
        <taxon>Catenariaceae</taxon>
        <taxon>Catenaria</taxon>
    </lineage>
</organism>
<dbReference type="STRING" id="765915.A0A1Y2HQU2"/>
<keyword evidence="5" id="KW-1185">Reference proteome</keyword>
<keyword evidence="1 3" id="KW-0853">WD repeat</keyword>
<dbReference type="InterPro" id="IPR036322">
    <property type="entry name" value="WD40_repeat_dom_sf"/>
</dbReference>
<dbReference type="InterPro" id="IPR001680">
    <property type="entry name" value="WD40_rpt"/>
</dbReference>
<dbReference type="PROSITE" id="PS00678">
    <property type="entry name" value="WD_REPEATS_1"/>
    <property type="match status" value="1"/>
</dbReference>
<sequence>MTVPSHRPETPAFVLRGHQAAVVYTDFAPSPANLLVSGDADGKVILWNLHTFFPIAKWSPHPRQVLCCRFLTSDRLLTMGRNDGICIWDTSAAALDSIPVPAIPDPVVRLELAPKQVARMELLNVGFCPCHVVPVQESLGVASQTKFLIACPAADSTFLFDVYLLNLVPGATGSRFSCLIRNAGIMTCSPAFTSTPTSSSASAVGLMIQLHWIQPIKDGQLALMAAYDTGKVVVWGWPQTLVEALPHDRRQCRSRSSDSRVATWL</sequence>
<dbReference type="InterPro" id="IPR019775">
    <property type="entry name" value="WD40_repeat_CS"/>
</dbReference>